<accession>A0A3M7QSK5</accession>
<reference evidence="1 2" key="1">
    <citation type="journal article" date="2018" name="Sci. Rep.">
        <title>Genomic signatures of local adaptation to the degree of environmental predictability in rotifers.</title>
        <authorList>
            <person name="Franch-Gras L."/>
            <person name="Hahn C."/>
            <person name="Garcia-Roger E.M."/>
            <person name="Carmona M.J."/>
            <person name="Serra M."/>
            <person name="Gomez A."/>
        </authorList>
    </citation>
    <scope>NUCLEOTIDE SEQUENCE [LARGE SCALE GENOMIC DNA]</scope>
    <source>
        <strain evidence="1">HYR1</strain>
    </source>
</reference>
<comment type="caution">
    <text evidence="1">The sequence shown here is derived from an EMBL/GenBank/DDBJ whole genome shotgun (WGS) entry which is preliminary data.</text>
</comment>
<dbReference type="Proteomes" id="UP000276133">
    <property type="component" value="Unassembled WGS sequence"/>
</dbReference>
<gene>
    <name evidence="1" type="ORF">BpHYR1_050944</name>
</gene>
<dbReference type="AlphaFoldDB" id="A0A3M7QSK5"/>
<protein>
    <submittedName>
        <fullName evidence="1">Uncharacterized protein</fullName>
    </submittedName>
</protein>
<dbReference type="EMBL" id="REGN01005206">
    <property type="protein sequence ID" value="RNA14376.1"/>
    <property type="molecule type" value="Genomic_DNA"/>
</dbReference>
<name>A0A3M7QSK5_BRAPC</name>
<organism evidence="1 2">
    <name type="scientific">Brachionus plicatilis</name>
    <name type="common">Marine rotifer</name>
    <name type="synonym">Brachionus muelleri</name>
    <dbReference type="NCBI Taxonomy" id="10195"/>
    <lineage>
        <taxon>Eukaryota</taxon>
        <taxon>Metazoa</taxon>
        <taxon>Spiralia</taxon>
        <taxon>Gnathifera</taxon>
        <taxon>Rotifera</taxon>
        <taxon>Eurotatoria</taxon>
        <taxon>Monogononta</taxon>
        <taxon>Pseudotrocha</taxon>
        <taxon>Ploima</taxon>
        <taxon>Brachionidae</taxon>
        <taxon>Brachionus</taxon>
    </lineage>
</organism>
<sequence>MASRTFAIGAKMSLMANAISKMFKLVKIGSFFRTMMVIMFPIKPRKAIITNIMPHSIIWEKLNNLLQKPENRGNILARYTQFNKISENLQLQLSILKVKKKNINSYLTCDHYCYS</sequence>
<evidence type="ECO:0000313" key="1">
    <source>
        <dbReference type="EMBL" id="RNA14376.1"/>
    </source>
</evidence>
<evidence type="ECO:0000313" key="2">
    <source>
        <dbReference type="Proteomes" id="UP000276133"/>
    </source>
</evidence>
<proteinExistence type="predicted"/>
<keyword evidence="2" id="KW-1185">Reference proteome</keyword>